<dbReference type="Proteomes" id="UP001209570">
    <property type="component" value="Unassembled WGS sequence"/>
</dbReference>
<name>A0AAD5LQ22_PYTIN</name>
<gene>
    <name evidence="1" type="ORF">P43SY_006731</name>
</gene>
<keyword evidence="2" id="KW-1185">Reference proteome</keyword>
<protein>
    <submittedName>
        <fullName evidence="1">Uncharacterized protein</fullName>
    </submittedName>
</protein>
<sequence>MGLKSSQAVEQAVRATPLETPPSPLLVTGAAHCSDHPRTLLIKHTATATAAACGDGSSAITASEFVDGKIGELVFRVSHSDRQFTCADAAGDAVCVLSLYPTGAPASTGNVIFFTAMLPPSDKHEDGHLGTLWHKMKTNEAVTIGQLRDRVSGEQYFLGYTGVWKQKHTAVIWLANMKAEDTRFPIARVVPASLADEPSSYCLEVAPGIDASALMMAITVLDCGAWFTD</sequence>
<comment type="caution">
    <text evidence="1">The sequence shown here is derived from an EMBL/GenBank/DDBJ whole genome shotgun (WGS) entry which is preliminary data.</text>
</comment>
<evidence type="ECO:0000313" key="1">
    <source>
        <dbReference type="EMBL" id="KAJ0409234.1"/>
    </source>
</evidence>
<dbReference type="AlphaFoldDB" id="A0AAD5LQ22"/>
<evidence type="ECO:0000313" key="2">
    <source>
        <dbReference type="Proteomes" id="UP001209570"/>
    </source>
</evidence>
<dbReference type="EMBL" id="JAKCXM010000005">
    <property type="protein sequence ID" value="KAJ0409234.1"/>
    <property type="molecule type" value="Genomic_DNA"/>
</dbReference>
<organism evidence="1 2">
    <name type="scientific">Pythium insidiosum</name>
    <name type="common">Pythiosis disease agent</name>
    <dbReference type="NCBI Taxonomy" id="114742"/>
    <lineage>
        <taxon>Eukaryota</taxon>
        <taxon>Sar</taxon>
        <taxon>Stramenopiles</taxon>
        <taxon>Oomycota</taxon>
        <taxon>Peronosporomycetes</taxon>
        <taxon>Pythiales</taxon>
        <taxon>Pythiaceae</taxon>
        <taxon>Pythium</taxon>
    </lineage>
</organism>
<reference evidence="1" key="1">
    <citation type="submission" date="2021-12" db="EMBL/GenBank/DDBJ databases">
        <title>Prjna785345.</title>
        <authorList>
            <person name="Rujirawat T."/>
            <person name="Krajaejun T."/>
        </authorList>
    </citation>
    <scope>NUCLEOTIDE SEQUENCE</scope>
    <source>
        <strain evidence="1">Pi057C3</strain>
    </source>
</reference>
<accession>A0AAD5LQ22</accession>
<proteinExistence type="predicted"/>